<reference evidence="1 2" key="1">
    <citation type="journal article" date="2013" name="PLoS Genet.">
        <title>Comparative genome structure, secondary metabolite, and effector coding capacity across Cochliobolus pathogens.</title>
        <authorList>
            <person name="Condon B.J."/>
            <person name="Leng Y."/>
            <person name="Wu D."/>
            <person name="Bushley K.E."/>
            <person name="Ohm R.A."/>
            <person name="Otillar R."/>
            <person name="Martin J."/>
            <person name="Schackwitz W."/>
            <person name="Grimwood J."/>
            <person name="MohdZainudin N."/>
            <person name="Xue C."/>
            <person name="Wang R."/>
            <person name="Manning V.A."/>
            <person name="Dhillon B."/>
            <person name="Tu Z.J."/>
            <person name="Steffenson B.J."/>
            <person name="Salamov A."/>
            <person name="Sun H."/>
            <person name="Lowry S."/>
            <person name="LaButti K."/>
            <person name="Han J."/>
            <person name="Copeland A."/>
            <person name="Lindquist E."/>
            <person name="Barry K."/>
            <person name="Schmutz J."/>
            <person name="Baker S.E."/>
            <person name="Ciuffetti L.M."/>
            <person name="Grigoriev I.V."/>
            <person name="Zhong S."/>
            <person name="Turgeon B.G."/>
        </authorList>
    </citation>
    <scope>NUCLEOTIDE SEQUENCE [LARGE SCALE GENOMIC DNA]</scope>
    <source>
        <strain evidence="1 2">ATCC 44560</strain>
    </source>
</reference>
<dbReference type="AlphaFoldDB" id="W6ZBL8"/>
<dbReference type="OrthoDB" id="3690641at2759"/>
<dbReference type="GeneID" id="19127800"/>
<evidence type="ECO:0000313" key="1">
    <source>
        <dbReference type="EMBL" id="EUC47188.1"/>
    </source>
</evidence>
<proteinExistence type="predicted"/>
<protein>
    <submittedName>
        <fullName evidence="1">Uncharacterized protein</fullName>
    </submittedName>
</protein>
<organism evidence="1 2">
    <name type="scientific">Bipolaris oryzae ATCC 44560</name>
    <dbReference type="NCBI Taxonomy" id="930090"/>
    <lineage>
        <taxon>Eukaryota</taxon>
        <taxon>Fungi</taxon>
        <taxon>Dikarya</taxon>
        <taxon>Ascomycota</taxon>
        <taxon>Pezizomycotina</taxon>
        <taxon>Dothideomycetes</taxon>
        <taxon>Pleosporomycetidae</taxon>
        <taxon>Pleosporales</taxon>
        <taxon>Pleosporineae</taxon>
        <taxon>Pleosporaceae</taxon>
        <taxon>Bipolaris</taxon>
    </lineage>
</organism>
<name>W6ZBL8_COCMI</name>
<dbReference type="HOGENOM" id="CLU_2061272_0_0_1"/>
<evidence type="ECO:0000313" key="2">
    <source>
        <dbReference type="Proteomes" id="UP000054032"/>
    </source>
</evidence>
<accession>W6ZBL8</accession>
<dbReference type="KEGG" id="bor:COCMIDRAFT_90999"/>
<keyword evidence="2" id="KW-1185">Reference proteome</keyword>
<sequence length="121" mass="13818">MAAKQACLPNALALPGRAVRVLCGPRCFRCVLTKTSQCRPPIQLWPAKPLVSRPRLQMPKSLHHQHPFSQQHPFCTRFPASFRPSAPLPALFLHFWRHLRIPFLSSSPSLRLRLHSTPIPY</sequence>
<dbReference type="Proteomes" id="UP000054032">
    <property type="component" value="Unassembled WGS sequence"/>
</dbReference>
<dbReference type="EMBL" id="KI963956">
    <property type="protein sequence ID" value="EUC47188.1"/>
    <property type="molecule type" value="Genomic_DNA"/>
</dbReference>
<dbReference type="RefSeq" id="XP_007686374.1">
    <property type="nucleotide sequence ID" value="XM_007688184.1"/>
</dbReference>
<gene>
    <name evidence="1" type="ORF">COCMIDRAFT_90999</name>
</gene>